<dbReference type="Pfam" id="PF13516">
    <property type="entry name" value="LRR_6"/>
    <property type="match status" value="3"/>
</dbReference>
<reference evidence="2" key="1">
    <citation type="submission" date="2020-12" db="EMBL/GenBank/DDBJ databases">
        <authorList>
            <person name="Iha C."/>
        </authorList>
    </citation>
    <scope>NUCLEOTIDE SEQUENCE</scope>
</reference>
<comment type="caution">
    <text evidence="2">The sequence shown here is derived from an EMBL/GenBank/DDBJ whole genome shotgun (WGS) entry which is preliminary data.</text>
</comment>
<dbReference type="GO" id="GO:0005930">
    <property type="term" value="C:axoneme"/>
    <property type="evidence" value="ECO:0007669"/>
    <property type="project" value="UniProtKB-SubCell"/>
</dbReference>
<dbReference type="AlphaFoldDB" id="A0A8S1J3R6"/>
<dbReference type="InterPro" id="IPR001611">
    <property type="entry name" value="Leu-rich_rpt"/>
</dbReference>
<evidence type="ECO:0000313" key="2">
    <source>
        <dbReference type="EMBL" id="CAD7700412.1"/>
    </source>
</evidence>
<dbReference type="PANTHER" id="PTHR24114">
    <property type="entry name" value="LEUCINE RICH REPEAT FAMILY PROTEIN"/>
    <property type="match status" value="1"/>
</dbReference>
<sequence length="393" mass="43073">MCETATPAIPCGEGPRLITPLADLCLESVAANFERRRCLDALPPQYVSRGLALLPLDLPLEVAGSLGVPDDEVYWRRRACARWRNPCPEAHGGSWKQMYFERNLQDALEGFGGPGGVGEEDLRRLMTYSRRFVVHLCVRRLPSHLDLQIIFDAMVNSPAGLSLCYGMKGVGMEYERTLFGMKLSDCRSLARALERTETLTYLDLSSNLLDDDKTRMLASGLVDNISITHLDLSHNKVADRGVRALARVLDGRSVVATLSLYDNHVHREGGRALARALRGNKSIRDLNLRLNRLGEEGCRSVVDALRANESLRRLNLSANDAGELTAEAMSAVLRRNTVLAELDLSSNAIGDVGGAAIRAALEENSVLRRLDLRDSGVGTDEEAAIEVGGWPAN</sequence>
<dbReference type="EMBL" id="CAJHUC010001254">
    <property type="protein sequence ID" value="CAD7700412.1"/>
    <property type="molecule type" value="Genomic_DNA"/>
</dbReference>
<organism evidence="2 3">
    <name type="scientific">Ostreobium quekettii</name>
    <dbReference type="NCBI Taxonomy" id="121088"/>
    <lineage>
        <taxon>Eukaryota</taxon>
        <taxon>Viridiplantae</taxon>
        <taxon>Chlorophyta</taxon>
        <taxon>core chlorophytes</taxon>
        <taxon>Ulvophyceae</taxon>
        <taxon>TCBD clade</taxon>
        <taxon>Bryopsidales</taxon>
        <taxon>Ostreobineae</taxon>
        <taxon>Ostreobiaceae</taxon>
        <taxon>Ostreobium</taxon>
    </lineage>
</organism>
<dbReference type="PANTHER" id="PTHR24114:SF2">
    <property type="entry name" value="F-BOX DOMAIN-CONTAINING PROTEIN-RELATED"/>
    <property type="match status" value="1"/>
</dbReference>
<dbReference type="InterPro" id="IPR032675">
    <property type="entry name" value="LRR_dom_sf"/>
</dbReference>
<evidence type="ECO:0000256" key="1">
    <source>
        <dbReference type="ARBA" id="ARBA00004430"/>
    </source>
</evidence>
<proteinExistence type="predicted"/>
<dbReference type="SMART" id="SM00368">
    <property type="entry name" value="LRR_RI"/>
    <property type="match status" value="6"/>
</dbReference>
<dbReference type="Gene3D" id="3.80.10.10">
    <property type="entry name" value="Ribonuclease Inhibitor"/>
    <property type="match status" value="2"/>
</dbReference>
<dbReference type="SUPFAM" id="SSF52047">
    <property type="entry name" value="RNI-like"/>
    <property type="match status" value="1"/>
</dbReference>
<comment type="subcellular location">
    <subcellularLocation>
        <location evidence="1">Cytoplasm</location>
        <location evidence="1">Cytoskeleton</location>
        <location evidence="1">Cilium axoneme</location>
    </subcellularLocation>
</comment>
<evidence type="ECO:0000313" key="3">
    <source>
        <dbReference type="Proteomes" id="UP000708148"/>
    </source>
</evidence>
<gene>
    <name evidence="2" type="ORF">OSTQU699_LOCUS5771</name>
</gene>
<accession>A0A8S1J3R6</accession>
<dbReference type="Proteomes" id="UP000708148">
    <property type="component" value="Unassembled WGS sequence"/>
</dbReference>
<protein>
    <submittedName>
        <fullName evidence="2">Uncharacterized protein</fullName>
    </submittedName>
</protein>
<name>A0A8S1J3R6_9CHLO</name>
<dbReference type="InterPro" id="IPR052394">
    <property type="entry name" value="LRR-containing"/>
</dbReference>
<dbReference type="OrthoDB" id="341587at2759"/>
<keyword evidence="3" id="KW-1185">Reference proteome</keyword>